<reference evidence="2" key="1">
    <citation type="submission" date="2025-08" db="UniProtKB">
        <authorList>
            <consortium name="Ensembl"/>
        </authorList>
    </citation>
    <scope>IDENTIFICATION</scope>
</reference>
<dbReference type="Pfam" id="PF22486">
    <property type="entry name" value="MATH_2"/>
    <property type="match status" value="1"/>
</dbReference>
<dbReference type="SUPFAM" id="SSF49599">
    <property type="entry name" value="TRAF domain-like"/>
    <property type="match status" value="1"/>
</dbReference>
<accession>A0A8C4WV14</accession>
<keyword evidence="3" id="KW-1185">Reference proteome</keyword>
<name>A0A8C4WV14_EPTBU</name>
<dbReference type="PROSITE" id="PS50144">
    <property type="entry name" value="MATH"/>
    <property type="match status" value="1"/>
</dbReference>
<sequence length="169" mass="19220">LRGCLATLQCLSPKGLDEERKNHLSLFLFLVRCSKSGVQARFTLSILNANRQEAISHKVFRFVQGQAWGLKKFILRDFLFDDVNGLLPRDRLTLLCKVTLPAFIFIPSVSERPNMTTVNVSEHRLADDLGDLLENNRFTDCCLCVRGQEFFDHVVHQIAPFMGPEIGRS</sequence>
<dbReference type="GeneTree" id="ENSGT00940000154376"/>
<evidence type="ECO:0000313" key="2">
    <source>
        <dbReference type="Ensembl" id="ENSEBUP00000012474.1"/>
    </source>
</evidence>
<dbReference type="Gene3D" id="2.60.210.10">
    <property type="entry name" value="Apoptosis, Tumor Necrosis Factor Receptor Associated Protein 2, Chain A"/>
    <property type="match status" value="1"/>
</dbReference>
<dbReference type="AlphaFoldDB" id="A0A8C4WV14"/>
<reference evidence="2" key="2">
    <citation type="submission" date="2025-09" db="UniProtKB">
        <authorList>
            <consortium name="Ensembl"/>
        </authorList>
    </citation>
    <scope>IDENTIFICATION</scope>
</reference>
<feature type="domain" description="MATH" evidence="1">
    <location>
        <begin position="1"/>
        <end position="98"/>
    </location>
</feature>
<dbReference type="Ensembl" id="ENSEBUT00000013050.1">
    <property type="protein sequence ID" value="ENSEBUP00000012474.1"/>
    <property type="gene ID" value="ENSEBUG00000007935.1"/>
</dbReference>
<dbReference type="InterPro" id="IPR008974">
    <property type="entry name" value="TRAF-like"/>
</dbReference>
<dbReference type="InterPro" id="IPR002083">
    <property type="entry name" value="MATH/TRAF_dom"/>
</dbReference>
<evidence type="ECO:0000259" key="1">
    <source>
        <dbReference type="PROSITE" id="PS50144"/>
    </source>
</evidence>
<protein>
    <recommendedName>
        <fullName evidence="1">MATH domain-containing protein</fullName>
    </recommendedName>
</protein>
<proteinExistence type="predicted"/>
<dbReference type="Proteomes" id="UP000694388">
    <property type="component" value="Unplaced"/>
</dbReference>
<evidence type="ECO:0000313" key="3">
    <source>
        <dbReference type="Proteomes" id="UP000694388"/>
    </source>
</evidence>
<dbReference type="OMA" id="YSSGFER"/>
<organism evidence="2 3">
    <name type="scientific">Eptatretus burgeri</name>
    <name type="common">Inshore hagfish</name>
    <dbReference type="NCBI Taxonomy" id="7764"/>
    <lineage>
        <taxon>Eukaryota</taxon>
        <taxon>Metazoa</taxon>
        <taxon>Chordata</taxon>
        <taxon>Craniata</taxon>
        <taxon>Vertebrata</taxon>
        <taxon>Cyclostomata</taxon>
        <taxon>Myxini</taxon>
        <taxon>Myxiniformes</taxon>
        <taxon>Myxinidae</taxon>
        <taxon>Eptatretinae</taxon>
        <taxon>Eptatretus</taxon>
    </lineage>
</organism>
<dbReference type="PANTHER" id="PTHR24413">
    <property type="entry name" value="SPECKLE-TYPE POZ PROTEIN"/>
    <property type="match status" value="1"/>
</dbReference>